<dbReference type="Gene3D" id="3.40.190.10">
    <property type="entry name" value="Periplasmic binding protein-like II"/>
    <property type="match status" value="2"/>
</dbReference>
<evidence type="ECO:0000256" key="12">
    <source>
        <dbReference type="RuleBase" id="RU363004"/>
    </source>
</evidence>
<dbReference type="PROSITE" id="PS00857">
    <property type="entry name" value="PREPHENATE_DEHYDR_1"/>
    <property type="match status" value="1"/>
</dbReference>
<dbReference type="FunFam" id="3.40.190.10:FF:000028">
    <property type="entry name" value="Arogenate dehydratase"/>
    <property type="match status" value="1"/>
</dbReference>
<evidence type="ECO:0000259" key="14">
    <source>
        <dbReference type="PROSITE" id="PS51671"/>
    </source>
</evidence>
<feature type="domain" description="ACT" evidence="14">
    <location>
        <begin position="304"/>
        <end position="395"/>
    </location>
</feature>
<dbReference type="FunFam" id="3.30.70.260:FF:000028">
    <property type="entry name" value="Arogenate dehydratase"/>
    <property type="match status" value="1"/>
</dbReference>
<keyword evidence="6 12" id="KW-0809">Transit peptide</keyword>
<evidence type="ECO:0000256" key="4">
    <source>
        <dbReference type="ARBA" id="ARBA00022605"/>
    </source>
</evidence>
<evidence type="ECO:0000313" key="15">
    <source>
        <dbReference type="EMBL" id="KAK1412330.1"/>
    </source>
</evidence>
<comment type="catalytic activity">
    <reaction evidence="10">
        <text>L-arogenate + H(+) = L-phenylalanine + CO2 + H2O</text>
        <dbReference type="Rhea" id="RHEA:12536"/>
        <dbReference type="ChEBI" id="CHEBI:15377"/>
        <dbReference type="ChEBI" id="CHEBI:15378"/>
        <dbReference type="ChEBI" id="CHEBI:16526"/>
        <dbReference type="ChEBI" id="CHEBI:58095"/>
        <dbReference type="ChEBI" id="CHEBI:58180"/>
        <dbReference type="EC" id="4.2.1.91"/>
    </reaction>
    <physiologicalReaction direction="left-to-right" evidence="10">
        <dbReference type="Rhea" id="RHEA:12537"/>
    </physiologicalReaction>
</comment>
<dbReference type="PROSITE" id="PS51171">
    <property type="entry name" value="PREPHENATE_DEHYDR_3"/>
    <property type="match status" value="1"/>
</dbReference>
<keyword evidence="4 12" id="KW-0028">Amino-acid biosynthesis</keyword>
<dbReference type="InterPro" id="IPR002912">
    <property type="entry name" value="ACT_dom"/>
</dbReference>
<reference evidence="15" key="1">
    <citation type="journal article" date="2023" name="bioRxiv">
        <title>Improved chromosome-level genome assembly for marigold (Tagetes erecta).</title>
        <authorList>
            <person name="Jiang F."/>
            <person name="Yuan L."/>
            <person name="Wang S."/>
            <person name="Wang H."/>
            <person name="Xu D."/>
            <person name="Wang A."/>
            <person name="Fan W."/>
        </authorList>
    </citation>
    <scope>NUCLEOTIDE SEQUENCE</scope>
    <source>
        <strain evidence="15">WSJ</strain>
        <tissue evidence="15">Leaf</tissue>
    </source>
</reference>
<dbReference type="PANTHER" id="PTHR21022">
    <property type="entry name" value="PREPHENATE DEHYDRATASE P PROTEIN"/>
    <property type="match status" value="1"/>
</dbReference>
<keyword evidence="7 12" id="KW-0057">Aromatic amino acid biosynthesis</keyword>
<evidence type="ECO:0000256" key="7">
    <source>
        <dbReference type="ARBA" id="ARBA00023141"/>
    </source>
</evidence>
<accession>A0AAD8K3A4</accession>
<comment type="catalytic activity">
    <reaction evidence="11">
        <text>prephenate + H(+) = 3-phenylpyruvate + CO2 + H2O</text>
        <dbReference type="Rhea" id="RHEA:21648"/>
        <dbReference type="ChEBI" id="CHEBI:15377"/>
        <dbReference type="ChEBI" id="CHEBI:15378"/>
        <dbReference type="ChEBI" id="CHEBI:16526"/>
        <dbReference type="ChEBI" id="CHEBI:18005"/>
        <dbReference type="ChEBI" id="CHEBI:29934"/>
        <dbReference type="EC" id="4.2.1.51"/>
    </reaction>
    <physiologicalReaction direction="left-to-right" evidence="11">
        <dbReference type="Rhea" id="RHEA:21649"/>
    </physiologicalReaction>
</comment>
<gene>
    <name evidence="15" type="ORF">QVD17_33494</name>
</gene>
<evidence type="ECO:0000256" key="3">
    <source>
        <dbReference type="ARBA" id="ARBA00022528"/>
    </source>
</evidence>
<dbReference type="GO" id="GO:0047769">
    <property type="term" value="F:arogenate dehydratase activity"/>
    <property type="evidence" value="ECO:0007669"/>
    <property type="project" value="UniProtKB-UniRule"/>
</dbReference>
<dbReference type="PROSITE" id="PS51671">
    <property type="entry name" value="ACT"/>
    <property type="match status" value="1"/>
</dbReference>
<dbReference type="FunFam" id="3.40.190.10:FF:000031">
    <property type="entry name" value="Arogenate dehydratase"/>
    <property type="match status" value="1"/>
</dbReference>
<evidence type="ECO:0000256" key="11">
    <source>
        <dbReference type="ARBA" id="ARBA00052579"/>
    </source>
</evidence>
<evidence type="ECO:0000259" key="13">
    <source>
        <dbReference type="PROSITE" id="PS51171"/>
    </source>
</evidence>
<comment type="subcellular location">
    <subcellularLocation>
        <location evidence="1 12">Plastid</location>
        <location evidence="1 12">Chloroplast stroma</location>
    </subcellularLocation>
</comment>
<evidence type="ECO:0000256" key="9">
    <source>
        <dbReference type="ARBA" id="ARBA00023239"/>
    </source>
</evidence>
<evidence type="ECO:0000256" key="10">
    <source>
        <dbReference type="ARBA" id="ARBA00050723"/>
    </source>
</evidence>
<comment type="function">
    <text evidence="12">Converts the prephenate produced from the shikimate-chorismate pathway into phenylalanine.</text>
</comment>
<dbReference type="GO" id="GO:0009570">
    <property type="term" value="C:chloroplast stroma"/>
    <property type="evidence" value="ECO:0007669"/>
    <property type="project" value="UniProtKB-SubCell"/>
</dbReference>
<dbReference type="InterPro" id="IPR018528">
    <property type="entry name" value="Preph_deHydtase_CS"/>
</dbReference>
<feature type="domain" description="Prephenate dehydratase" evidence="13">
    <location>
        <begin position="115"/>
        <end position="290"/>
    </location>
</feature>
<dbReference type="SUPFAM" id="SSF53850">
    <property type="entry name" value="Periplasmic binding protein-like II"/>
    <property type="match status" value="1"/>
</dbReference>
<evidence type="ECO:0000313" key="16">
    <source>
        <dbReference type="Proteomes" id="UP001229421"/>
    </source>
</evidence>
<dbReference type="PROSITE" id="PS00858">
    <property type="entry name" value="PREPHENATE_DEHYDR_2"/>
    <property type="match status" value="1"/>
</dbReference>
<keyword evidence="9 12" id="KW-0456">Lyase</keyword>
<dbReference type="Proteomes" id="UP001229421">
    <property type="component" value="Unassembled WGS sequence"/>
</dbReference>
<dbReference type="Pfam" id="PF00800">
    <property type="entry name" value="PDT"/>
    <property type="match status" value="1"/>
</dbReference>
<dbReference type="EMBL" id="JAUHHV010000009">
    <property type="protein sequence ID" value="KAK1412330.1"/>
    <property type="molecule type" value="Genomic_DNA"/>
</dbReference>
<evidence type="ECO:0000256" key="8">
    <source>
        <dbReference type="ARBA" id="ARBA00023222"/>
    </source>
</evidence>
<dbReference type="CDD" id="cd13631">
    <property type="entry name" value="PBP2_Ct-PDT_like"/>
    <property type="match status" value="1"/>
</dbReference>
<comment type="caution">
    <text evidence="15">The sequence shown here is derived from an EMBL/GenBank/DDBJ whole genome shotgun (WGS) entry which is preliminary data.</text>
</comment>
<dbReference type="GO" id="GO:0009094">
    <property type="term" value="P:L-phenylalanine biosynthetic process"/>
    <property type="evidence" value="ECO:0007669"/>
    <property type="project" value="UniProtKB-KW"/>
</dbReference>
<dbReference type="NCBIfam" id="NF008865">
    <property type="entry name" value="PRK11898.1"/>
    <property type="match status" value="1"/>
</dbReference>
<proteinExistence type="predicted"/>
<dbReference type="EC" id="4.2.1.91" evidence="12"/>
<evidence type="ECO:0000256" key="1">
    <source>
        <dbReference type="ARBA" id="ARBA00004470"/>
    </source>
</evidence>
<keyword evidence="5 12" id="KW-0934">Plastid</keyword>
<dbReference type="GO" id="GO:0004664">
    <property type="term" value="F:prephenate dehydratase activity"/>
    <property type="evidence" value="ECO:0007669"/>
    <property type="project" value="UniProtKB-EC"/>
</dbReference>
<name>A0AAD8K3A4_TARER</name>
<dbReference type="Gene3D" id="3.30.70.260">
    <property type="match status" value="1"/>
</dbReference>
<dbReference type="CDD" id="cd04905">
    <property type="entry name" value="ACT_CM-PDT"/>
    <property type="match status" value="1"/>
</dbReference>
<protein>
    <recommendedName>
        <fullName evidence="12">Arogenate dehydratase</fullName>
        <ecNumber evidence="12">4.2.1.91</ecNumber>
    </recommendedName>
</protein>
<dbReference type="InterPro" id="IPR045865">
    <property type="entry name" value="ACT-like_dom_sf"/>
</dbReference>
<evidence type="ECO:0000256" key="2">
    <source>
        <dbReference type="ARBA" id="ARBA00004929"/>
    </source>
</evidence>
<dbReference type="AlphaFoldDB" id="A0AAD8K3A4"/>
<keyword evidence="3 12" id="KW-0150">Chloroplast</keyword>
<dbReference type="PANTHER" id="PTHR21022:SF20">
    <property type="entry name" value="AROGENATE DEHYDRATASE_PREPHENATE DEHYDRATASE 1, CHLOROPLASTIC"/>
    <property type="match status" value="1"/>
</dbReference>
<keyword evidence="16" id="KW-1185">Reference proteome</keyword>
<organism evidence="15 16">
    <name type="scientific">Tagetes erecta</name>
    <name type="common">African marigold</name>
    <dbReference type="NCBI Taxonomy" id="13708"/>
    <lineage>
        <taxon>Eukaryota</taxon>
        <taxon>Viridiplantae</taxon>
        <taxon>Streptophyta</taxon>
        <taxon>Embryophyta</taxon>
        <taxon>Tracheophyta</taxon>
        <taxon>Spermatophyta</taxon>
        <taxon>Magnoliopsida</taxon>
        <taxon>eudicotyledons</taxon>
        <taxon>Gunneridae</taxon>
        <taxon>Pentapetalae</taxon>
        <taxon>asterids</taxon>
        <taxon>campanulids</taxon>
        <taxon>Asterales</taxon>
        <taxon>Asteraceae</taxon>
        <taxon>Asteroideae</taxon>
        <taxon>Heliantheae alliance</taxon>
        <taxon>Tageteae</taxon>
        <taxon>Tagetes</taxon>
    </lineage>
</organism>
<evidence type="ECO:0000256" key="6">
    <source>
        <dbReference type="ARBA" id="ARBA00022946"/>
    </source>
</evidence>
<dbReference type="InterPro" id="IPR001086">
    <property type="entry name" value="Preph_deHydtase"/>
</dbReference>
<keyword evidence="8 12" id="KW-0584">Phenylalanine biosynthesis</keyword>
<dbReference type="SUPFAM" id="SSF55021">
    <property type="entry name" value="ACT-like"/>
    <property type="match status" value="1"/>
</dbReference>
<comment type="pathway">
    <text evidence="2 12">Amino-acid biosynthesis; L-phenylalanine biosynthesis; L-phenylalanine from L-arogenate: step 1/1.</text>
</comment>
<evidence type="ECO:0000256" key="5">
    <source>
        <dbReference type="ARBA" id="ARBA00022640"/>
    </source>
</evidence>
<sequence length="400" mass="44130">MSSNVVPISFSANHLHSKWAISNSLQNNNNNKISGFNSYFRVNAATLRKCCCLTSNFGQSKLHLENEKKPSDLGSISGDGKIDDTQIITKDLSSLPKPLSSTDLVSPNSDGSKVRVAYKGSPGAYSEAAALKAYPKCETVPCEEFESVFKAVELWLVDKAILQIENSIGGSVHRNYDLFLRHRLHIVGEVKLIVDHCLLGLPGVQKEDLKCILSHPQALVQCKTMLNELDVVKVNTEDTASAAKTVASKGVQDTGAIASSRAAEIYGLHVLSNKIQDDSDNVTRFLILAREPVIPGTDRPHKTSIVFTLEEGPGVLFKALAVFALRDINLSKIESRPQRNRPLRIVDDSNKGSSKYFDYFFYIDFEASMAEPRAQYALGHLQEFSHFLRILGCYPVDTNL</sequence>